<sequence length="336" mass="39301">MGMRNTVATLSNLIDSSRYTQSGAREGERSTNSTNMERIDVVDSPNADHNMLEGAGKQLRRAQRRSMDKEEQSETTSWKDWDFLGRRGEKGEQLFKECLLNTGLTGQSIQRIIDEWHGSWKRHACSLTIFTEYWAQQFGTLLQLSIFEQPYLTIANYITYLKQWESDACIIQARNSISTLFELMGKPMNSIRNNVIEQLMKEHVDRAVKLRKEVRYRKLSQLMQQISKQAQLRDDNKLNSEQLMKISLTLIMVYAVLRMAEVQRAELRVDIIKEGEILIVTMTMKKPRGPVEKTLRAAQDRTVCPIRWIQSWLDKREVKGELKKEQVWRNKRKEKV</sequence>
<protein>
    <recommendedName>
        <fullName evidence="3">Tyr recombinase domain-containing protein</fullName>
    </recommendedName>
</protein>
<evidence type="ECO:0000313" key="1">
    <source>
        <dbReference type="EMBL" id="KAA6378822.1"/>
    </source>
</evidence>
<dbReference type="Proteomes" id="UP000324800">
    <property type="component" value="Unassembled WGS sequence"/>
</dbReference>
<reference evidence="1 2" key="1">
    <citation type="submission" date="2019-03" db="EMBL/GenBank/DDBJ databases">
        <title>Single cell metagenomics reveals metabolic interactions within the superorganism composed of flagellate Streblomastix strix and complex community of Bacteroidetes bacteria on its surface.</title>
        <authorList>
            <person name="Treitli S.C."/>
            <person name="Kolisko M."/>
            <person name="Husnik F."/>
            <person name="Keeling P."/>
            <person name="Hampl V."/>
        </authorList>
    </citation>
    <scope>NUCLEOTIDE SEQUENCE [LARGE SCALE GENOMIC DNA]</scope>
    <source>
        <strain evidence="1">ST1C</strain>
    </source>
</reference>
<organism evidence="1 2">
    <name type="scientific">Streblomastix strix</name>
    <dbReference type="NCBI Taxonomy" id="222440"/>
    <lineage>
        <taxon>Eukaryota</taxon>
        <taxon>Metamonada</taxon>
        <taxon>Preaxostyla</taxon>
        <taxon>Oxymonadida</taxon>
        <taxon>Streblomastigidae</taxon>
        <taxon>Streblomastix</taxon>
    </lineage>
</organism>
<dbReference type="AlphaFoldDB" id="A0A5J4V8P3"/>
<name>A0A5J4V8P3_9EUKA</name>
<accession>A0A5J4V8P3</accession>
<evidence type="ECO:0000313" key="2">
    <source>
        <dbReference type="Proteomes" id="UP000324800"/>
    </source>
</evidence>
<evidence type="ECO:0008006" key="3">
    <source>
        <dbReference type="Google" id="ProtNLM"/>
    </source>
</evidence>
<dbReference type="EMBL" id="SNRW01008897">
    <property type="protein sequence ID" value="KAA6378822.1"/>
    <property type="molecule type" value="Genomic_DNA"/>
</dbReference>
<proteinExistence type="predicted"/>
<comment type="caution">
    <text evidence="1">The sequence shown here is derived from an EMBL/GenBank/DDBJ whole genome shotgun (WGS) entry which is preliminary data.</text>
</comment>
<gene>
    <name evidence="1" type="ORF">EZS28_025653</name>
</gene>